<sequence length="98" mass="10749">MHQAEAIKEALCPIVGSGLLAELSVFAGVSQAQQRDSRFDYLAAHIVMTNMDSAYIPRFKFFKSLTNARIGQQRGRCGGKLLHCSCGGRLIHRGQTLV</sequence>
<gene>
    <name evidence="1" type="ORF">ALO94_04399</name>
</gene>
<organism evidence="1 2">
    <name type="scientific">Pseudomonas syringae pv. spinaceae</name>
    <dbReference type="NCBI Taxonomy" id="264459"/>
    <lineage>
        <taxon>Bacteria</taxon>
        <taxon>Pseudomonadati</taxon>
        <taxon>Pseudomonadota</taxon>
        <taxon>Gammaproteobacteria</taxon>
        <taxon>Pseudomonadales</taxon>
        <taxon>Pseudomonadaceae</taxon>
        <taxon>Pseudomonas</taxon>
        <taxon>Pseudomonas syringae</taxon>
    </lineage>
</organism>
<accession>A0A0Q0FA20</accession>
<reference evidence="1 2" key="1">
    <citation type="submission" date="2015-09" db="EMBL/GenBank/DDBJ databases">
        <title>Genome announcement of multiple Pseudomonas syringae strains.</title>
        <authorList>
            <person name="Thakur S."/>
            <person name="Wang P.W."/>
            <person name="Gong Y."/>
            <person name="Weir B.S."/>
            <person name="Guttman D.S."/>
        </authorList>
    </citation>
    <scope>NUCLEOTIDE SEQUENCE [LARGE SCALE GENOMIC DNA]</scope>
    <source>
        <strain evidence="1 2">ICMP16929</strain>
    </source>
</reference>
<dbReference type="PATRIC" id="fig|264459.3.peg.6841"/>
<protein>
    <submittedName>
        <fullName evidence="1">Uncharacterized protein</fullName>
    </submittedName>
</protein>
<dbReference type="EMBL" id="LJRI01001453">
    <property type="protein sequence ID" value="KPY60829.1"/>
    <property type="molecule type" value="Genomic_DNA"/>
</dbReference>
<proteinExistence type="predicted"/>
<name>A0A0Q0FA20_PSESX</name>
<evidence type="ECO:0000313" key="1">
    <source>
        <dbReference type="EMBL" id="KPY60829.1"/>
    </source>
</evidence>
<evidence type="ECO:0000313" key="2">
    <source>
        <dbReference type="Proteomes" id="UP000050384"/>
    </source>
</evidence>
<comment type="caution">
    <text evidence="1">The sequence shown here is derived from an EMBL/GenBank/DDBJ whole genome shotgun (WGS) entry which is preliminary data.</text>
</comment>
<dbReference type="AlphaFoldDB" id="A0A0Q0FA20"/>
<dbReference type="Proteomes" id="UP000050384">
    <property type="component" value="Unassembled WGS sequence"/>
</dbReference>